<evidence type="ECO:0000313" key="2">
    <source>
        <dbReference type="Proteomes" id="UP000566721"/>
    </source>
</evidence>
<sequence length="39" mass="4318">AALDPKALEKALKLTPKYCSMVRSVEKSILVDESLEIMP</sequence>
<gene>
    <name evidence="1" type="ORF">DCT16_15470</name>
</gene>
<proteinExistence type="predicted"/>
<dbReference type="AlphaFoldDB" id="A0A7U7RLU3"/>
<reference evidence="1 2" key="1">
    <citation type="submission" date="2018-06" db="EMBL/GenBank/DDBJ databases">
        <authorList>
            <consortium name="GenomeTrakr: Next Generation Sequencing Network for Food Pathogen Tracability"/>
        </authorList>
    </citation>
    <scope>NUCLEOTIDE SEQUENCE [LARGE SCALE GENOMIC DNA]</scope>
    <source>
        <strain evidence="1 2">FLAG-38921</strain>
    </source>
</reference>
<dbReference type="SUPFAM" id="SSF82784">
    <property type="entry name" value="OsmC-like"/>
    <property type="match status" value="1"/>
</dbReference>
<dbReference type="Proteomes" id="UP000566721">
    <property type="component" value="Unassembled WGS sequence"/>
</dbReference>
<comment type="caution">
    <text evidence="1">The sequence shown here is derived from an EMBL/GenBank/DDBJ whole genome shotgun (WGS) entry which is preliminary data.</text>
</comment>
<dbReference type="EMBL" id="AABCVX010000020">
    <property type="protein sequence ID" value="EAG6170772.1"/>
    <property type="molecule type" value="Genomic_DNA"/>
</dbReference>
<evidence type="ECO:0000313" key="1">
    <source>
        <dbReference type="EMBL" id="EAG6170772.1"/>
    </source>
</evidence>
<name>A0A7U7RLU3_LISMN</name>
<feature type="non-terminal residue" evidence="1">
    <location>
        <position position="1"/>
    </location>
</feature>
<accession>A0A7U7RLU3</accession>
<dbReference type="InterPro" id="IPR036102">
    <property type="entry name" value="OsmC/Ohrsf"/>
</dbReference>
<protein>
    <submittedName>
        <fullName evidence="1">OsmC family peroxiredoxin</fullName>
    </submittedName>
</protein>
<organism evidence="1 2">
    <name type="scientific">Listeria monocytogenes</name>
    <dbReference type="NCBI Taxonomy" id="1639"/>
    <lineage>
        <taxon>Bacteria</taxon>
        <taxon>Bacillati</taxon>
        <taxon>Bacillota</taxon>
        <taxon>Bacilli</taxon>
        <taxon>Bacillales</taxon>
        <taxon>Listeriaceae</taxon>
        <taxon>Listeria</taxon>
    </lineage>
</organism>